<feature type="domain" description="4Fe-4S ferredoxin-type" evidence="5">
    <location>
        <begin position="49"/>
        <end position="80"/>
    </location>
</feature>
<name>A0A1Y6K3M2_9CHLR</name>
<dbReference type="Proteomes" id="UP000195514">
    <property type="component" value="Chromosome I"/>
</dbReference>
<dbReference type="GO" id="GO:0051539">
    <property type="term" value="F:4 iron, 4 sulfur cluster binding"/>
    <property type="evidence" value="ECO:0007669"/>
    <property type="project" value="UniProtKB-KW"/>
</dbReference>
<dbReference type="GO" id="GO:0046872">
    <property type="term" value="F:metal ion binding"/>
    <property type="evidence" value="ECO:0007669"/>
    <property type="project" value="UniProtKB-KW"/>
</dbReference>
<dbReference type="InterPro" id="IPR050954">
    <property type="entry name" value="ET_IronSulfur_Cluster-Binding"/>
</dbReference>
<dbReference type="InterPro" id="IPR017896">
    <property type="entry name" value="4Fe4S_Fe-S-bd"/>
</dbReference>
<keyword evidence="3" id="KW-0408">Iron</keyword>
<proteinExistence type="predicted"/>
<feature type="domain" description="4Fe-4S ferredoxin-type" evidence="5">
    <location>
        <begin position="8"/>
        <end position="39"/>
    </location>
</feature>
<dbReference type="PROSITE" id="PS51379">
    <property type="entry name" value="4FE4S_FER_2"/>
    <property type="match status" value="3"/>
</dbReference>
<protein>
    <submittedName>
        <fullName evidence="6">Putative electron transport protein YsaA</fullName>
    </submittedName>
</protein>
<evidence type="ECO:0000313" key="7">
    <source>
        <dbReference type="Proteomes" id="UP000195514"/>
    </source>
</evidence>
<evidence type="ECO:0000256" key="3">
    <source>
        <dbReference type="ARBA" id="ARBA00023004"/>
    </source>
</evidence>
<dbReference type="PANTHER" id="PTHR43177:SF3">
    <property type="entry name" value="PROTEIN NRFC HOMOLOG"/>
    <property type="match status" value="1"/>
</dbReference>
<gene>
    <name evidence="6" type="primary">ysaA</name>
    <name evidence="6" type="ORF">CFX1CAM_1237</name>
</gene>
<keyword evidence="2" id="KW-0479">Metal-binding</keyword>
<dbReference type="Pfam" id="PF13247">
    <property type="entry name" value="Fer4_11"/>
    <property type="match status" value="1"/>
</dbReference>
<dbReference type="InterPro" id="IPR017900">
    <property type="entry name" value="4Fe4S_Fe_S_CS"/>
</dbReference>
<dbReference type="Gene3D" id="3.30.70.20">
    <property type="match status" value="2"/>
</dbReference>
<reference evidence="7" key="1">
    <citation type="submission" date="2017-05" db="EMBL/GenBank/DDBJ databases">
        <authorList>
            <person name="Kirkegaard R."/>
            <person name="Mcilroy J S."/>
        </authorList>
    </citation>
    <scope>NUCLEOTIDE SEQUENCE [LARGE SCALE GENOMIC DNA]</scope>
</reference>
<dbReference type="SUPFAM" id="SSF54862">
    <property type="entry name" value="4Fe-4S ferredoxins"/>
    <property type="match status" value="1"/>
</dbReference>
<dbReference type="PANTHER" id="PTHR43177">
    <property type="entry name" value="PROTEIN NRFC"/>
    <property type="match status" value="1"/>
</dbReference>
<dbReference type="KEGG" id="abat:CFX1CAM_1237"/>
<evidence type="ECO:0000256" key="1">
    <source>
        <dbReference type="ARBA" id="ARBA00022485"/>
    </source>
</evidence>
<sequence length="170" mass="19019">MVASTSKYKYIVCDPELCIGCQLCEYICSYTKNGEFNSYRSRIRTVRVDEVLITAVACRTCENAPCVIACPRDALSQDVDTGIIRVDPTKCDGCAWCIEACEFGAITINPRTKLAEICDGCENEEDGPQCVLICPKDALEYTTPDQRAQRTRRKLVKTSLEFPQKAKDPR</sequence>
<dbReference type="AlphaFoldDB" id="A0A1Y6K3M2"/>
<keyword evidence="1" id="KW-0004">4Fe-4S</keyword>
<keyword evidence="4" id="KW-0411">Iron-sulfur</keyword>
<dbReference type="CDD" id="cd10550">
    <property type="entry name" value="DMSOR_beta_like"/>
    <property type="match status" value="1"/>
</dbReference>
<evidence type="ECO:0000313" key="6">
    <source>
        <dbReference type="EMBL" id="SMX54302.1"/>
    </source>
</evidence>
<evidence type="ECO:0000256" key="2">
    <source>
        <dbReference type="ARBA" id="ARBA00022723"/>
    </source>
</evidence>
<keyword evidence="7" id="KW-1185">Reference proteome</keyword>
<organism evidence="6 7">
    <name type="scientific">Candidatus Brevifilum fermentans</name>
    <dbReference type="NCBI Taxonomy" id="1986204"/>
    <lineage>
        <taxon>Bacteria</taxon>
        <taxon>Bacillati</taxon>
        <taxon>Chloroflexota</taxon>
        <taxon>Anaerolineae</taxon>
        <taxon>Anaerolineales</taxon>
        <taxon>Anaerolineaceae</taxon>
        <taxon>Candidatus Brevifilum</taxon>
    </lineage>
</organism>
<feature type="domain" description="4Fe-4S ferredoxin-type" evidence="5">
    <location>
        <begin position="82"/>
        <end position="111"/>
    </location>
</feature>
<accession>A0A1Y6K3M2</accession>
<evidence type="ECO:0000256" key="4">
    <source>
        <dbReference type="ARBA" id="ARBA00023014"/>
    </source>
</evidence>
<dbReference type="EMBL" id="LT859958">
    <property type="protein sequence ID" value="SMX54302.1"/>
    <property type="molecule type" value="Genomic_DNA"/>
</dbReference>
<dbReference type="RefSeq" id="WP_087862160.1">
    <property type="nucleotide sequence ID" value="NZ_LT859958.1"/>
</dbReference>
<dbReference type="OrthoDB" id="9779457at2"/>
<dbReference type="PROSITE" id="PS00198">
    <property type="entry name" value="4FE4S_FER_1"/>
    <property type="match status" value="1"/>
</dbReference>
<evidence type="ECO:0000259" key="5">
    <source>
        <dbReference type="PROSITE" id="PS51379"/>
    </source>
</evidence>